<dbReference type="STRING" id="3088.A0A383VCL1"/>
<dbReference type="SMART" id="SM00219">
    <property type="entry name" value="TyrKc"/>
    <property type="match status" value="1"/>
</dbReference>
<proteinExistence type="predicted"/>
<dbReference type="InterPro" id="IPR050167">
    <property type="entry name" value="Ser_Thr_protein_kinase"/>
</dbReference>
<evidence type="ECO:0000256" key="2">
    <source>
        <dbReference type="SAM" id="Phobius"/>
    </source>
</evidence>
<dbReference type="PANTHER" id="PTHR23257:SF963">
    <property type="entry name" value="AT08303P"/>
    <property type="match status" value="1"/>
</dbReference>
<dbReference type="SUPFAM" id="SSF56112">
    <property type="entry name" value="Protein kinase-like (PK-like)"/>
    <property type="match status" value="1"/>
</dbReference>
<feature type="region of interest" description="Disordered" evidence="1">
    <location>
        <begin position="327"/>
        <end position="349"/>
    </location>
</feature>
<feature type="compositionally biased region" description="Polar residues" evidence="1">
    <location>
        <begin position="336"/>
        <end position="345"/>
    </location>
</feature>
<evidence type="ECO:0000313" key="4">
    <source>
        <dbReference type="EMBL" id="SZX63307.1"/>
    </source>
</evidence>
<evidence type="ECO:0000313" key="5">
    <source>
        <dbReference type="Proteomes" id="UP000256970"/>
    </source>
</evidence>
<dbReference type="Proteomes" id="UP000256970">
    <property type="component" value="Unassembled WGS sequence"/>
</dbReference>
<dbReference type="PANTHER" id="PTHR23257">
    <property type="entry name" value="SERINE-THREONINE PROTEIN KINASE"/>
    <property type="match status" value="1"/>
</dbReference>
<dbReference type="InterPro" id="IPR020635">
    <property type="entry name" value="Tyr_kinase_cat_dom"/>
</dbReference>
<reference evidence="4 5" key="1">
    <citation type="submission" date="2016-10" db="EMBL/GenBank/DDBJ databases">
        <authorList>
            <person name="Cai Z."/>
        </authorList>
    </citation>
    <scope>NUCLEOTIDE SEQUENCE [LARGE SCALE GENOMIC DNA]</scope>
</reference>
<dbReference type="InterPro" id="IPR001245">
    <property type="entry name" value="Ser-Thr/Tyr_kinase_cat_dom"/>
</dbReference>
<dbReference type="InterPro" id="IPR011009">
    <property type="entry name" value="Kinase-like_dom_sf"/>
</dbReference>
<organism evidence="4 5">
    <name type="scientific">Tetradesmus obliquus</name>
    <name type="common">Green alga</name>
    <name type="synonym">Acutodesmus obliquus</name>
    <dbReference type="NCBI Taxonomy" id="3088"/>
    <lineage>
        <taxon>Eukaryota</taxon>
        <taxon>Viridiplantae</taxon>
        <taxon>Chlorophyta</taxon>
        <taxon>core chlorophytes</taxon>
        <taxon>Chlorophyceae</taxon>
        <taxon>CS clade</taxon>
        <taxon>Sphaeropleales</taxon>
        <taxon>Scenedesmaceae</taxon>
        <taxon>Tetradesmus</taxon>
    </lineage>
</organism>
<keyword evidence="5" id="KW-1185">Reference proteome</keyword>
<feature type="region of interest" description="Disordered" evidence="1">
    <location>
        <begin position="490"/>
        <end position="574"/>
    </location>
</feature>
<feature type="compositionally biased region" description="Low complexity" evidence="1">
    <location>
        <begin position="520"/>
        <end position="529"/>
    </location>
</feature>
<gene>
    <name evidence="4" type="ORF">BQ4739_LOCUS3867</name>
</gene>
<feature type="region of interest" description="Disordered" evidence="1">
    <location>
        <begin position="47"/>
        <end position="70"/>
    </location>
</feature>
<keyword evidence="2" id="KW-0472">Membrane</keyword>
<dbReference type="AlphaFoldDB" id="A0A383VCL1"/>
<evidence type="ECO:0000259" key="3">
    <source>
        <dbReference type="PROSITE" id="PS50011"/>
    </source>
</evidence>
<sequence length="925" mass="95936">MLMVSQQPQLQPLQQAAAIAMAVAAAMAMLLVAAVLCLRWRRRARQQKQQQQQPHSPEQQQQQLGMEMQHKAQLEKVPQACYSISSSSNDSSSQHKQQEQQQQAAHLDAAGACQPAVALQHCGSGGCSPSSALAATSAAAAAVTDATAGDVQLAVLPSSPDTNNCYNSHVIFMPDLQPTGSAAATPHGFIADAAAAPPSAMLRHLHSSAASSTSSSAQLRGVNAALFGLQVSEQDARGMPAVVIGTLTRAQAAAIKFGGLVSCNSYSRLFCAKLGHHDVAVRVINHSGTSLEQVSAMLQEILVMQHPHVLKSHAFVTWAVPYAPDAPSSPHPAASTIRSSASGTGNKDKDSACYAPTSHSCMRGASSFCPAAAAEARAGDASMLPAAAAAAAEPGSPDSLGQLQLPLQTASLELQRTTQPSMTAHLHLGVAAGSWQPSWSPEGIAAACDAAAGSLSQQLSPDSLVHGRCSPDSLSGGLAPRKLVCSMAPGSLSHQLSPDSLSPCGLGPDSLRPHGRGPDSLSSSNSSSLAPGKLPASPKMGHFSPCRQACPSSQPLSPSFTGQQDGSSMCGPSSSAAAAAAASAAGNDAEREAAAPAAAAAAAAAADGVRRRLGGNQLETWVVEEFCHAGSLQQAVQRGGMQRFVEDDVPQMGPLLEQLLGVARGMEHLHSADWIAGDLRASNVLLTHAQRQQAAAGAAPFSPASRASSPRVPAGLVAAQQQQQRFGMSRSGSLPCSPQALHTPLLQRAGSLGRTAAQLLQQAQQGMSRDDSAGAVTMWLVPKIAEFGLGRVINEGATHLSTHTLGALSCQAPEVMRSGVLSKQGDVYAFGMLMWEVIMGCEPWKNKCMGDIINLILVEQARPKFTAKVPKGYARLAASCWQQRAADRPTCEQLVLLLEQMKSETQSLQMEANAACGSYMGYLSS</sequence>
<feature type="transmembrane region" description="Helical" evidence="2">
    <location>
        <begin position="16"/>
        <end position="38"/>
    </location>
</feature>
<keyword evidence="2" id="KW-0812">Transmembrane</keyword>
<protein>
    <recommendedName>
        <fullName evidence="3">Protein kinase domain-containing protein</fullName>
    </recommendedName>
</protein>
<name>A0A383VCL1_TETOB</name>
<feature type="compositionally biased region" description="Polar residues" evidence="1">
    <location>
        <begin position="550"/>
        <end position="574"/>
    </location>
</feature>
<feature type="region of interest" description="Disordered" evidence="1">
    <location>
        <begin position="83"/>
        <end position="103"/>
    </location>
</feature>
<evidence type="ECO:0000256" key="1">
    <source>
        <dbReference type="SAM" id="MobiDB-lite"/>
    </source>
</evidence>
<feature type="domain" description="Protein kinase" evidence="3">
    <location>
        <begin position="532"/>
        <end position="901"/>
    </location>
</feature>
<dbReference type="EMBL" id="FNXT01000303">
    <property type="protein sequence ID" value="SZX63307.1"/>
    <property type="molecule type" value="Genomic_DNA"/>
</dbReference>
<feature type="compositionally biased region" description="Low complexity" evidence="1">
    <location>
        <begin position="47"/>
        <end position="63"/>
    </location>
</feature>
<dbReference type="GO" id="GO:0007165">
    <property type="term" value="P:signal transduction"/>
    <property type="evidence" value="ECO:0007669"/>
    <property type="project" value="TreeGrafter"/>
</dbReference>
<accession>A0A383VCL1</accession>
<dbReference type="GO" id="GO:0005737">
    <property type="term" value="C:cytoplasm"/>
    <property type="evidence" value="ECO:0007669"/>
    <property type="project" value="TreeGrafter"/>
</dbReference>
<dbReference type="Gene3D" id="1.10.510.10">
    <property type="entry name" value="Transferase(Phosphotransferase) domain 1"/>
    <property type="match status" value="1"/>
</dbReference>
<keyword evidence="2" id="KW-1133">Transmembrane helix</keyword>
<dbReference type="GO" id="GO:0004713">
    <property type="term" value="F:protein tyrosine kinase activity"/>
    <property type="evidence" value="ECO:0007669"/>
    <property type="project" value="InterPro"/>
</dbReference>
<dbReference type="GO" id="GO:0005524">
    <property type="term" value="F:ATP binding"/>
    <property type="evidence" value="ECO:0007669"/>
    <property type="project" value="InterPro"/>
</dbReference>
<dbReference type="Pfam" id="PF07714">
    <property type="entry name" value="PK_Tyr_Ser-Thr"/>
    <property type="match status" value="2"/>
</dbReference>
<dbReference type="InterPro" id="IPR000719">
    <property type="entry name" value="Prot_kinase_dom"/>
</dbReference>
<dbReference type="PROSITE" id="PS50011">
    <property type="entry name" value="PROTEIN_KINASE_DOM"/>
    <property type="match status" value="1"/>
</dbReference>